<feature type="compositionally biased region" description="Low complexity" evidence="2">
    <location>
        <begin position="72"/>
        <end position="92"/>
    </location>
</feature>
<dbReference type="EMBL" id="MU004297">
    <property type="protein sequence ID" value="KAF2660863.1"/>
    <property type="molecule type" value="Genomic_DNA"/>
</dbReference>
<dbReference type="Proteomes" id="UP000799324">
    <property type="component" value="Unassembled WGS sequence"/>
</dbReference>
<feature type="compositionally biased region" description="Basic residues" evidence="2">
    <location>
        <begin position="249"/>
        <end position="259"/>
    </location>
</feature>
<feature type="compositionally biased region" description="Polar residues" evidence="2">
    <location>
        <begin position="852"/>
        <end position="873"/>
    </location>
</feature>
<feature type="region of interest" description="Disordered" evidence="2">
    <location>
        <begin position="1"/>
        <end position="264"/>
    </location>
</feature>
<feature type="compositionally biased region" description="Pro residues" evidence="2">
    <location>
        <begin position="972"/>
        <end position="993"/>
    </location>
</feature>
<sequence>MPPKRKYKASTKPPPATPKPKPQAAGGIRTSSIKRRKASVQGLKTSTSRLQPSEPLHMTTRGAARAASNHTSPAAPSSADGSSRRSSLNSVAQFQSDHDDIEDERPAKRRRVSTESGSPPNPMGSLVSQIPAVEPGTNPASRATSNTSKSSGISGKRRRASGDSSETSKTVSARPNGVFTRSESDLSEKQPRRKRRRTGDKIEQPAEIPPELTDASTPAGSPEAIPELDDSQGLQHALPTINGDVSGKAPKRLPGRRRQPHSDINVETDLRRQLSLKMGYRSIAKIQKVMLEELSKRTTTNLENDPKFHEEGLEYQHMTAALDARLQSRLAQLGAERREKLDQLERVRMAEAHIAREQYINRFKELQDDYVLQIFFRMKQMERQVRSETENATDDEDNIIQPTHMDFPADGIDARLESKYASRSRAYVETERMLNEDEVRISLDKMRKQFMVENEDHDDSVSEVNGGFATFAGPDRTEALAHHQIASLLEAAQQIESTAQQQLPQAASQLPKVELPQVIPNEQAEALLLLASLSAEAQSHTVVGQQQDHIVPPPQAATPAQQVELQRHVSPFELLSTASTAMSLETAQGTPSRTRNVEGDAQATPRATIASINGDIEITQNGTPSRISTHRVMDMLTEDQDVRVPRPRETRSPIDLEASSASYTQREERPLQDPVPPRNAPPQSDAIVTYGERQQQQQQQPKSTEEPPQTLGRTPPGFWDPRPPRPMGHGDRRTPLLRIRRMLDLRSERHRMQEQAEAAARERQEAAINRRDSIDRPQMAPPPSRPYSPHDRPASEKEARRSSAGAFNASPSTGSLQYERSPRDHPASYPRPRQNSHDQSPRSQWDSHRRTSGSQGPQASPTQYTKSPAQSHASDFGRPSPTPPPRQSPYQAPSAPPPPSVSQPQQHPLPPKPPAPPSQTPINFRFAHYDPPKAPFHTSTNFPPSQPSPQPPPPPSHYPQPYQAPAPYAGYVPPPGSFQAPPPPPTASTPYPPLKIHQYGGQPILPASMAPPSPYSQGPVSQYAQPPLHPPPHVGHPPAYGPPPGPLGPPMHQGPPPGPPLGPPPGPPPGPPLGPPVGPPLGHPHGPHPPPSYEQQPGQSPQSQERPPRRPYRSYHAPGTEFRTYQGPASRRRGG</sequence>
<evidence type="ECO:0000313" key="3">
    <source>
        <dbReference type="EMBL" id="KAF2660863.1"/>
    </source>
</evidence>
<accession>A0A6A6TPI9</accession>
<feature type="compositionally biased region" description="Polar residues" evidence="2">
    <location>
        <begin position="809"/>
        <end position="818"/>
    </location>
</feature>
<feature type="compositionally biased region" description="Basic and acidic residues" evidence="2">
    <location>
        <begin position="788"/>
        <end position="801"/>
    </location>
</feature>
<feature type="region of interest" description="Disordered" evidence="2">
    <location>
        <begin position="749"/>
        <end position="1135"/>
    </location>
</feature>
<dbReference type="AlphaFoldDB" id="A0A6A6TPI9"/>
<feature type="compositionally biased region" description="Polar residues" evidence="2">
    <location>
        <begin position="138"/>
        <end position="147"/>
    </location>
</feature>
<organism evidence="3 4">
    <name type="scientific">Lophiostoma macrostomum CBS 122681</name>
    <dbReference type="NCBI Taxonomy" id="1314788"/>
    <lineage>
        <taxon>Eukaryota</taxon>
        <taxon>Fungi</taxon>
        <taxon>Dikarya</taxon>
        <taxon>Ascomycota</taxon>
        <taxon>Pezizomycotina</taxon>
        <taxon>Dothideomycetes</taxon>
        <taxon>Pleosporomycetidae</taxon>
        <taxon>Pleosporales</taxon>
        <taxon>Lophiostomataceae</taxon>
        <taxon>Lophiostoma</taxon>
    </lineage>
</organism>
<evidence type="ECO:0000256" key="1">
    <source>
        <dbReference type="SAM" id="Coils"/>
    </source>
</evidence>
<evidence type="ECO:0000313" key="4">
    <source>
        <dbReference type="Proteomes" id="UP000799324"/>
    </source>
</evidence>
<reference evidence="3" key="1">
    <citation type="journal article" date="2020" name="Stud. Mycol.">
        <title>101 Dothideomycetes genomes: a test case for predicting lifestyles and emergence of pathogens.</title>
        <authorList>
            <person name="Haridas S."/>
            <person name="Albert R."/>
            <person name="Binder M."/>
            <person name="Bloem J."/>
            <person name="Labutti K."/>
            <person name="Salamov A."/>
            <person name="Andreopoulos B."/>
            <person name="Baker S."/>
            <person name="Barry K."/>
            <person name="Bills G."/>
            <person name="Bluhm B."/>
            <person name="Cannon C."/>
            <person name="Castanera R."/>
            <person name="Culley D."/>
            <person name="Daum C."/>
            <person name="Ezra D."/>
            <person name="Gonzalez J."/>
            <person name="Henrissat B."/>
            <person name="Kuo A."/>
            <person name="Liang C."/>
            <person name="Lipzen A."/>
            <person name="Lutzoni F."/>
            <person name="Magnuson J."/>
            <person name="Mondo S."/>
            <person name="Nolan M."/>
            <person name="Ohm R."/>
            <person name="Pangilinan J."/>
            <person name="Park H.-J."/>
            <person name="Ramirez L."/>
            <person name="Alfaro M."/>
            <person name="Sun H."/>
            <person name="Tritt A."/>
            <person name="Yoshinaga Y."/>
            <person name="Zwiers L.-H."/>
            <person name="Turgeon B."/>
            <person name="Goodwin S."/>
            <person name="Spatafora J."/>
            <person name="Crous P."/>
            <person name="Grigoriev I."/>
        </authorList>
    </citation>
    <scope>NUCLEOTIDE SEQUENCE</scope>
    <source>
        <strain evidence="3">CBS 122681</strain>
    </source>
</reference>
<feature type="compositionally biased region" description="Pro residues" evidence="2">
    <location>
        <begin position="1027"/>
        <end position="1092"/>
    </location>
</feature>
<keyword evidence="4" id="KW-1185">Reference proteome</keyword>
<feature type="region of interest" description="Disordered" evidence="2">
    <location>
        <begin position="586"/>
        <end position="737"/>
    </location>
</feature>
<name>A0A6A6TPI9_9PLEO</name>
<gene>
    <name evidence="3" type="ORF">K491DRAFT_701411</name>
</gene>
<feature type="compositionally biased region" description="Pro residues" evidence="2">
    <location>
        <begin position="894"/>
        <end position="919"/>
    </location>
</feature>
<keyword evidence="1" id="KW-0175">Coiled coil</keyword>
<feature type="compositionally biased region" description="Pro residues" evidence="2">
    <location>
        <begin position="944"/>
        <end position="964"/>
    </location>
</feature>
<feature type="compositionally biased region" description="Pro residues" evidence="2">
    <location>
        <begin position="12"/>
        <end position="21"/>
    </location>
</feature>
<feature type="compositionally biased region" description="Polar residues" evidence="2">
    <location>
        <begin position="1015"/>
        <end position="1024"/>
    </location>
</feature>
<proteinExistence type="predicted"/>
<evidence type="ECO:0000256" key="2">
    <source>
        <dbReference type="SAM" id="MobiDB-lite"/>
    </source>
</evidence>
<protein>
    <submittedName>
        <fullName evidence="3">Uncharacterized protein</fullName>
    </submittedName>
</protein>
<feature type="compositionally biased region" description="Basic and acidic residues" evidence="2">
    <location>
        <begin position="640"/>
        <end position="654"/>
    </location>
</feature>
<feature type="coiled-coil region" evidence="1">
    <location>
        <begin position="349"/>
        <end position="398"/>
    </location>
</feature>
<feature type="compositionally biased region" description="Low complexity" evidence="2">
    <location>
        <begin position="1093"/>
        <end position="1105"/>
    </location>
</feature>
<feature type="compositionally biased region" description="Polar residues" evidence="2">
    <location>
        <begin position="163"/>
        <end position="173"/>
    </location>
</feature>
<feature type="compositionally biased region" description="Basic and acidic residues" evidence="2">
    <location>
        <begin position="749"/>
        <end position="775"/>
    </location>
</feature>
<feature type="compositionally biased region" description="Basic and acidic residues" evidence="2">
    <location>
        <begin position="835"/>
        <end position="849"/>
    </location>
</feature>
<feature type="compositionally biased region" description="Polar residues" evidence="2">
    <location>
        <begin position="42"/>
        <end position="51"/>
    </location>
</feature>
<feature type="compositionally biased region" description="Polar residues" evidence="2">
    <location>
        <begin position="618"/>
        <end position="627"/>
    </location>
</feature>
<dbReference type="OrthoDB" id="4188028at2759"/>